<evidence type="ECO:0000256" key="2">
    <source>
        <dbReference type="SAM" id="Phobius"/>
    </source>
</evidence>
<proteinExistence type="predicted"/>
<feature type="transmembrane region" description="Helical" evidence="2">
    <location>
        <begin position="85"/>
        <end position="105"/>
    </location>
</feature>
<dbReference type="EMBL" id="BMAW01021753">
    <property type="protein sequence ID" value="GFT74551.1"/>
    <property type="molecule type" value="Genomic_DNA"/>
</dbReference>
<keyword evidence="2" id="KW-0472">Membrane</keyword>
<evidence type="ECO:0000256" key="1">
    <source>
        <dbReference type="SAM" id="MobiDB-lite"/>
    </source>
</evidence>
<reference evidence="3" key="1">
    <citation type="submission" date="2020-08" db="EMBL/GenBank/DDBJ databases">
        <title>Multicomponent nature underlies the extraordinary mechanical properties of spider dragline silk.</title>
        <authorList>
            <person name="Kono N."/>
            <person name="Nakamura H."/>
            <person name="Mori M."/>
            <person name="Yoshida Y."/>
            <person name="Ohtoshi R."/>
            <person name="Malay A.D."/>
            <person name="Moran D.A.P."/>
            <person name="Tomita M."/>
            <person name="Numata K."/>
            <person name="Arakawa K."/>
        </authorList>
    </citation>
    <scope>NUCLEOTIDE SEQUENCE</scope>
</reference>
<keyword evidence="2" id="KW-0812">Transmembrane</keyword>
<feature type="compositionally biased region" description="Polar residues" evidence="1">
    <location>
        <begin position="35"/>
        <end position="45"/>
    </location>
</feature>
<dbReference type="AlphaFoldDB" id="A0A8X6PM53"/>
<accession>A0A8X6PM53</accession>
<name>A0A8X6PM53_NEPPI</name>
<gene>
    <name evidence="3" type="ORF">NPIL_554131</name>
</gene>
<evidence type="ECO:0000313" key="4">
    <source>
        <dbReference type="Proteomes" id="UP000887013"/>
    </source>
</evidence>
<evidence type="ECO:0000313" key="3">
    <source>
        <dbReference type="EMBL" id="GFT74551.1"/>
    </source>
</evidence>
<sequence length="130" mass="13947">MMNDRVSSQRGQKRMDGSEPGASRIPKEGLRCPQPHSSSVKNTESCPRGQEIQDVQRIDFGSTMFLDAFRVGLASGVLMSMGCDGFIGLGLFSGVTCLFYGAPMLKSTGSGMIRSGWNGSGLLQTDQMSE</sequence>
<organism evidence="3 4">
    <name type="scientific">Nephila pilipes</name>
    <name type="common">Giant wood spider</name>
    <name type="synonym">Nephila maculata</name>
    <dbReference type="NCBI Taxonomy" id="299642"/>
    <lineage>
        <taxon>Eukaryota</taxon>
        <taxon>Metazoa</taxon>
        <taxon>Ecdysozoa</taxon>
        <taxon>Arthropoda</taxon>
        <taxon>Chelicerata</taxon>
        <taxon>Arachnida</taxon>
        <taxon>Araneae</taxon>
        <taxon>Araneomorphae</taxon>
        <taxon>Entelegynae</taxon>
        <taxon>Araneoidea</taxon>
        <taxon>Nephilidae</taxon>
        <taxon>Nephila</taxon>
    </lineage>
</organism>
<feature type="compositionally biased region" description="Polar residues" evidence="1">
    <location>
        <begin position="1"/>
        <end position="10"/>
    </location>
</feature>
<comment type="caution">
    <text evidence="3">The sequence shown here is derived from an EMBL/GenBank/DDBJ whole genome shotgun (WGS) entry which is preliminary data.</text>
</comment>
<keyword evidence="4" id="KW-1185">Reference proteome</keyword>
<dbReference type="Proteomes" id="UP000887013">
    <property type="component" value="Unassembled WGS sequence"/>
</dbReference>
<keyword evidence="2" id="KW-1133">Transmembrane helix</keyword>
<protein>
    <submittedName>
        <fullName evidence="3">Uncharacterized protein</fullName>
    </submittedName>
</protein>
<feature type="region of interest" description="Disordered" evidence="1">
    <location>
        <begin position="1"/>
        <end position="48"/>
    </location>
</feature>